<proteinExistence type="predicted"/>
<accession>A0A9D4Z6M8</accession>
<dbReference type="AlphaFoldDB" id="A0A9D4Z6M8"/>
<gene>
    <name evidence="1" type="ORF">GOP47_0020998</name>
</gene>
<reference evidence="1" key="1">
    <citation type="submission" date="2021-01" db="EMBL/GenBank/DDBJ databases">
        <title>Adiantum capillus-veneris genome.</title>
        <authorList>
            <person name="Fang Y."/>
            <person name="Liao Q."/>
        </authorList>
    </citation>
    <scope>NUCLEOTIDE SEQUENCE</scope>
    <source>
        <strain evidence="1">H3</strain>
        <tissue evidence="1">Leaf</tissue>
    </source>
</reference>
<evidence type="ECO:0000313" key="1">
    <source>
        <dbReference type="EMBL" id="KAI5064328.1"/>
    </source>
</evidence>
<dbReference type="Proteomes" id="UP000886520">
    <property type="component" value="Chromosome 20"/>
</dbReference>
<comment type="caution">
    <text evidence="1">The sequence shown here is derived from an EMBL/GenBank/DDBJ whole genome shotgun (WGS) entry which is preliminary data.</text>
</comment>
<evidence type="ECO:0000313" key="2">
    <source>
        <dbReference type="Proteomes" id="UP000886520"/>
    </source>
</evidence>
<dbReference type="EMBL" id="JABFUD020000020">
    <property type="protein sequence ID" value="KAI5064328.1"/>
    <property type="molecule type" value="Genomic_DNA"/>
</dbReference>
<name>A0A9D4Z6M8_ADICA</name>
<protein>
    <submittedName>
        <fullName evidence="1">Uncharacterized protein</fullName>
    </submittedName>
</protein>
<organism evidence="1 2">
    <name type="scientific">Adiantum capillus-veneris</name>
    <name type="common">Maidenhair fern</name>
    <dbReference type="NCBI Taxonomy" id="13818"/>
    <lineage>
        <taxon>Eukaryota</taxon>
        <taxon>Viridiplantae</taxon>
        <taxon>Streptophyta</taxon>
        <taxon>Embryophyta</taxon>
        <taxon>Tracheophyta</taxon>
        <taxon>Polypodiopsida</taxon>
        <taxon>Polypodiidae</taxon>
        <taxon>Polypodiales</taxon>
        <taxon>Pteridineae</taxon>
        <taxon>Pteridaceae</taxon>
        <taxon>Vittarioideae</taxon>
        <taxon>Adiantum</taxon>
    </lineage>
</organism>
<sequence length="61" mass="7083">MELASPPLRRSLLCSGWYDCYTSALLRFCLGHDIVYGRDNFMVATLGTFSKVDVFFWYAMF</sequence>
<keyword evidence="2" id="KW-1185">Reference proteome</keyword>